<dbReference type="RefSeq" id="WP_343986749.1">
    <property type="nucleotide sequence ID" value="NZ_BAAAJG010000027.1"/>
</dbReference>
<dbReference type="Pfam" id="PF00355">
    <property type="entry name" value="Rieske"/>
    <property type="match status" value="1"/>
</dbReference>
<evidence type="ECO:0000256" key="3">
    <source>
        <dbReference type="ARBA" id="ARBA00022714"/>
    </source>
</evidence>
<comment type="function">
    <text evidence="1">Iron-sulfur subunit of the cytochrome bc1 complex, an essential component of the respiratory electron transport chain required for ATP synthesis. The bc1 complex catalyzes the oxidation of menaquinol and the reduction of cytochrome c in the respiratory chain. The bc1 complex operates through a Q-cycle mechanism that couples electron transfer to generation of the proton gradient that drives ATP synthesis.</text>
</comment>
<evidence type="ECO:0000256" key="5">
    <source>
        <dbReference type="ARBA" id="ARBA00023004"/>
    </source>
</evidence>
<comment type="caution">
    <text evidence="11">The sequence shown here is derived from an EMBL/GenBank/DDBJ whole genome shotgun (WGS) entry which is preliminary data.</text>
</comment>
<organism evidence="11 12">
    <name type="scientific">Pseudonocardia aurantiaca</name>
    <dbReference type="NCBI Taxonomy" id="75290"/>
    <lineage>
        <taxon>Bacteria</taxon>
        <taxon>Bacillati</taxon>
        <taxon>Actinomycetota</taxon>
        <taxon>Actinomycetes</taxon>
        <taxon>Pseudonocardiales</taxon>
        <taxon>Pseudonocardiaceae</taxon>
        <taxon>Pseudonocardia</taxon>
    </lineage>
</organism>
<keyword evidence="12" id="KW-1185">Reference proteome</keyword>
<feature type="domain" description="Rieske" evidence="10">
    <location>
        <begin position="8"/>
        <end position="100"/>
    </location>
</feature>
<evidence type="ECO:0000256" key="1">
    <source>
        <dbReference type="ARBA" id="ARBA00002494"/>
    </source>
</evidence>
<protein>
    <recommendedName>
        <fullName evidence="2">Cytochrome bc1 complex Rieske iron-sulfur subunit</fullName>
    </recommendedName>
    <alternativeName>
        <fullName evidence="8">Cytochrome bc1 reductase complex subunit QcrA</fullName>
    </alternativeName>
</protein>
<keyword evidence="3" id="KW-0001">2Fe-2S</keyword>
<dbReference type="InterPro" id="IPR036922">
    <property type="entry name" value="Rieske_2Fe-2S_sf"/>
</dbReference>
<dbReference type="Proteomes" id="UP001597145">
    <property type="component" value="Unassembled WGS sequence"/>
</dbReference>
<evidence type="ECO:0000313" key="12">
    <source>
        <dbReference type="Proteomes" id="UP001597145"/>
    </source>
</evidence>
<dbReference type="CDD" id="cd03467">
    <property type="entry name" value="Rieske"/>
    <property type="match status" value="1"/>
</dbReference>
<evidence type="ECO:0000256" key="2">
    <source>
        <dbReference type="ARBA" id="ARBA00015816"/>
    </source>
</evidence>
<evidence type="ECO:0000256" key="9">
    <source>
        <dbReference type="ARBA" id="ARBA00034078"/>
    </source>
</evidence>
<keyword evidence="4" id="KW-0479">Metal-binding</keyword>
<dbReference type="PROSITE" id="PS51296">
    <property type="entry name" value="RIESKE"/>
    <property type="match status" value="1"/>
</dbReference>
<gene>
    <name evidence="11" type="ORF">ACFSCY_23235</name>
</gene>
<dbReference type="EMBL" id="JBHUCP010000018">
    <property type="protein sequence ID" value="MFD1532346.1"/>
    <property type="molecule type" value="Genomic_DNA"/>
</dbReference>
<evidence type="ECO:0000256" key="6">
    <source>
        <dbReference type="ARBA" id="ARBA00023014"/>
    </source>
</evidence>
<evidence type="ECO:0000313" key="11">
    <source>
        <dbReference type="EMBL" id="MFD1532346.1"/>
    </source>
</evidence>
<accession>A0ABW4FRZ6</accession>
<evidence type="ECO:0000256" key="4">
    <source>
        <dbReference type="ARBA" id="ARBA00022723"/>
    </source>
</evidence>
<evidence type="ECO:0000259" key="10">
    <source>
        <dbReference type="PROSITE" id="PS51296"/>
    </source>
</evidence>
<evidence type="ECO:0000256" key="7">
    <source>
        <dbReference type="ARBA" id="ARBA00023157"/>
    </source>
</evidence>
<dbReference type="InterPro" id="IPR017941">
    <property type="entry name" value="Rieske_2Fe-2S"/>
</dbReference>
<sequence>MADADTTRRTIPAAAVPVGGGTIVAAHGVVVTQPSAGVFVAFSATCTHLGCTVRAVAGGTINCFCHGSRFRITDGSVAGGPAPRPLPRVTLTVADGLIELGPPPSAARADRPG</sequence>
<name>A0ABW4FRZ6_9PSEU</name>
<proteinExistence type="predicted"/>
<dbReference type="InterPro" id="IPR014349">
    <property type="entry name" value="Rieske_Fe-S_prot"/>
</dbReference>
<dbReference type="Gene3D" id="2.102.10.10">
    <property type="entry name" value="Rieske [2Fe-2S] iron-sulphur domain"/>
    <property type="match status" value="1"/>
</dbReference>
<keyword evidence="6" id="KW-0411">Iron-sulfur</keyword>
<keyword evidence="7" id="KW-1015">Disulfide bond</keyword>
<comment type="cofactor">
    <cofactor evidence="9">
        <name>[2Fe-2S] cluster</name>
        <dbReference type="ChEBI" id="CHEBI:190135"/>
    </cofactor>
</comment>
<reference evidence="12" key="1">
    <citation type="journal article" date="2019" name="Int. J. Syst. Evol. Microbiol.">
        <title>The Global Catalogue of Microorganisms (GCM) 10K type strain sequencing project: providing services to taxonomists for standard genome sequencing and annotation.</title>
        <authorList>
            <consortium name="The Broad Institute Genomics Platform"/>
            <consortium name="The Broad Institute Genome Sequencing Center for Infectious Disease"/>
            <person name="Wu L."/>
            <person name="Ma J."/>
        </authorList>
    </citation>
    <scope>NUCLEOTIDE SEQUENCE [LARGE SCALE GENOMIC DNA]</scope>
    <source>
        <strain evidence="12">JCM 12165</strain>
    </source>
</reference>
<dbReference type="InterPro" id="IPR005805">
    <property type="entry name" value="Rieske_Fe-S_prot_C"/>
</dbReference>
<dbReference type="PRINTS" id="PR00162">
    <property type="entry name" value="RIESKE"/>
</dbReference>
<evidence type="ECO:0000256" key="8">
    <source>
        <dbReference type="ARBA" id="ARBA00029586"/>
    </source>
</evidence>
<dbReference type="SUPFAM" id="SSF50022">
    <property type="entry name" value="ISP domain"/>
    <property type="match status" value="1"/>
</dbReference>
<keyword evidence="5" id="KW-0408">Iron</keyword>
<dbReference type="PANTHER" id="PTHR10134">
    <property type="entry name" value="CYTOCHROME B-C1 COMPLEX SUBUNIT RIESKE, MITOCHONDRIAL"/>
    <property type="match status" value="1"/>
</dbReference>